<comment type="catalytic activity">
    <reaction evidence="1">
        <text>O-phospho-L-seryl-[protein] + H2O = L-seryl-[protein] + phosphate</text>
        <dbReference type="Rhea" id="RHEA:20629"/>
        <dbReference type="Rhea" id="RHEA-COMP:9863"/>
        <dbReference type="Rhea" id="RHEA-COMP:11604"/>
        <dbReference type="ChEBI" id="CHEBI:15377"/>
        <dbReference type="ChEBI" id="CHEBI:29999"/>
        <dbReference type="ChEBI" id="CHEBI:43474"/>
        <dbReference type="ChEBI" id="CHEBI:83421"/>
        <dbReference type="EC" id="3.1.3.16"/>
    </reaction>
</comment>
<dbReference type="InterPro" id="IPR001932">
    <property type="entry name" value="PPM-type_phosphatase-like_dom"/>
</dbReference>
<organism evidence="3">
    <name type="scientific">Pyramimonas obovata</name>
    <dbReference type="NCBI Taxonomy" id="1411642"/>
    <lineage>
        <taxon>Eukaryota</taxon>
        <taxon>Viridiplantae</taxon>
        <taxon>Chlorophyta</taxon>
        <taxon>Pyramimonadophyceae</taxon>
        <taxon>Pyramimonadales</taxon>
        <taxon>Pyramimonadaceae</taxon>
        <taxon>Pyramimonas</taxon>
        <taxon>Pyramimonas incertae sedis</taxon>
    </lineage>
</organism>
<comment type="cofactor">
    <cofactor evidence="1">
        <name>Mg(2+)</name>
        <dbReference type="ChEBI" id="CHEBI:18420"/>
    </cofactor>
</comment>
<dbReference type="AlphaFoldDB" id="A0A7S0QYV8"/>
<keyword evidence="1" id="KW-0479">Metal-binding</keyword>
<sequence length="440" mass="47066">MAVSALAAGSVVRVTHTHANRTLKGARVSMGAEGGMNLRRAVIEPKSVTLTTGTTGRIPLQIEGTMRLKAPKRARKAPGGPKLALVAAGLSLPHPNKVATGGEDALMIHVRKSGGGSIAVADGVGGWNAKGVNPANYSRCLVHFSRNELLKLARKEDEAAKSMSKGLVAMVVQMMRDGIDARRNVSAKSIMTSAMKRAKVPGSATMVLAQLRPETGVLEVANLGDAGLRVFRKGQLVMKTTDQQYEFDMPYQMACREFVDMDYNTPMDANNERFNVEEGDWIIAGSDGLFDNMFDKEIATLQQEAANKGSEAGDEYFTAQVVARALAERARRYSKDPLRMVPYAVALEAEGTGGGGPMSSVLNHARAVGGKPDDITVVAARVTTVKKSTQKALSGAEMDSRIAAKEMQRIAEESIKENAIRNVPKTLLSTGTIKVKASKK</sequence>
<dbReference type="PANTHER" id="PTHR12320">
    <property type="entry name" value="PROTEIN PHOSPHATASE 2C"/>
    <property type="match status" value="1"/>
</dbReference>
<dbReference type="PANTHER" id="PTHR12320:SF1">
    <property type="entry name" value="PROTEIN PHOSPHATASE PTC7 HOMOLOG"/>
    <property type="match status" value="1"/>
</dbReference>
<dbReference type="InterPro" id="IPR039123">
    <property type="entry name" value="PPTC7"/>
</dbReference>
<dbReference type="SMART" id="SM00331">
    <property type="entry name" value="PP2C_SIG"/>
    <property type="match status" value="1"/>
</dbReference>
<feature type="domain" description="PPM-type phosphatase" evidence="2">
    <location>
        <begin position="89"/>
        <end position="382"/>
    </location>
</feature>
<proteinExistence type="inferred from homology"/>
<reference evidence="3" key="1">
    <citation type="submission" date="2021-01" db="EMBL/GenBank/DDBJ databases">
        <authorList>
            <person name="Corre E."/>
            <person name="Pelletier E."/>
            <person name="Niang G."/>
            <person name="Scheremetjew M."/>
            <person name="Finn R."/>
            <person name="Kale V."/>
            <person name="Holt S."/>
            <person name="Cochrane G."/>
            <person name="Meng A."/>
            <person name="Brown T."/>
            <person name="Cohen L."/>
        </authorList>
    </citation>
    <scope>NUCLEOTIDE SEQUENCE</scope>
    <source>
        <strain evidence="3">CCMP722</strain>
    </source>
</reference>
<dbReference type="EC" id="3.1.3.16" evidence="1"/>
<comment type="catalytic activity">
    <reaction evidence="1">
        <text>O-phospho-L-threonyl-[protein] + H2O = L-threonyl-[protein] + phosphate</text>
        <dbReference type="Rhea" id="RHEA:47004"/>
        <dbReference type="Rhea" id="RHEA-COMP:11060"/>
        <dbReference type="Rhea" id="RHEA-COMP:11605"/>
        <dbReference type="ChEBI" id="CHEBI:15377"/>
        <dbReference type="ChEBI" id="CHEBI:30013"/>
        <dbReference type="ChEBI" id="CHEBI:43474"/>
        <dbReference type="ChEBI" id="CHEBI:61977"/>
        <dbReference type="EC" id="3.1.3.16"/>
    </reaction>
</comment>
<dbReference type="InterPro" id="IPR036457">
    <property type="entry name" value="PPM-type-like_dom_sf"/>
</dbReference>
<keyword evidence="1" id="KW-0904">Protein phosphatase</keyword>
<dbReference type="EMBL" id="HBFA01010132">
    <property type="protein sequence ID" value="CAD8658242.1"/>
    <property type="molecule type" value="Transcribed_RNA"/>
</dbReference>
<dbReference type="PROSITE" id="PS51746">
    <property type="entry name" value="PPM_2"/>
    <property type="match status" value="1"/>
</dbReference>
<dbReference type="GO" id="GO:0004722">
    <property type="term" value="F:protein serine/threonine phosphatase activity"/>
    <property type="evidence" value="ECO:0007669"/>
    <property type="project" value="UniProtKB-EC"/>
</dbReference>
<dbReference type="Pfam" id="PF07228">
    <property type="entry name" value="SpoIIE"/>
    <property type="match status" value="1"/>
</dbReference>
<dbReference type="Gene3D" id="3.60.40.10">
    <property type="entry name" value="PPM-type phosphatase domain"/>
    <property type="match status" value="1"/>
</dbReference>
<keyword evidence="1" id="KW-0464">Manganese</keyword>
<evidence type="ECO:0000313" key="3">
    <source>
        <dbReference type="EMBL" id="CAD8658242.1"/>
    </source>
</evidence>
<dbReference type="GO" id="GO:0046872">
    <property type="term" value="F:metal ion binding"/>
    <property type="evidence" value="ECO:0007669"/>
    <property type="project" value="UniProtKB-UniRule"/>
</dbReference>
<comment type="similarity">
    <text evidence="1">Belongs to the PP2C family.</text>
</comment>
<dbReference type="SUPFAM" id="SSF81606">
    <property type="entry name" value="PP2C-like"/>
    <property type="match status" value="1"/>
</dbReference>
<evidence type="ECO:0000259" key="2">
    <source>
        <dbReference type="PROSITE" id="PS51746"/>
    </source>
</evidence>
<gene>
    <name evidence="3" type="ORF">POBO1169_LOCUS5310</name>
</gene>
<evidence type="ECO:0000256" key="1">
    <source>
        <dbReference type="RuleBase" id="RU366020"/>
    </source>
</evidence>
<keyword evidence="1" id="KW-0460">Magnesium</keyword>
<dbReference type="SMART" id="SM00332">
    <property type="entry name" value="PP2Cc"/>
    <property type="match status" value="1"/>
</dbReference>
<keyword evidence="1" id="KW-0378">Hydrolase</keyword>
<name>A0A7S0QYV8_9CHLO</name>
<comment type="cofactor">
    <cofactor evidence="1">
        <name>Mn(2+)</name>
        <dbReference type="ChEBI" id="CHEBI:29035"/>
    </cofactor>
</comment>
<accession>A0A7S0QYV8</accession>
<protein>
    <recommendedName>
        <fullName evidence="1">Protein phosphatase</fullName>
        <ecNumber evidence="1">3.1.3.16</ecNumber>
    </recommendedName>
</protein>